<dbReference type="GO" id="GO:0042884">
    <property type="term" value="P:microcin transport"/>
    <property type="evidence" value="ECO:0007669"/>
    <property type="project" value="TreeGrafter"/>
</dbReference>
<dbReference type="AlphaFoldDB" id="A0A562QW82"/>
<comment type="similarity">
    <text evidence="2">Belongs to the bacterial solute-binding protein 5 family.</text>
</comment>
<comment type="caution">
    <text evidence="6">The sequence shown here is derived from an EMBL/GenBank/DDBJ whole genome shotgun (WGS) entry which is preliminary data.</text>
</comment>
<dbReference type="InterPro" id="IPR006311">
    <property type="entry name" value="TAT_signal"/>
</dbReference>
<comment type="subcellular location">
    <subcellularLocation>
        <location evidence="1">Periplasm</location>
    </subcellularLocation>
</comment>
<dbReference type="PROSITE" id="PS51318">
    <property type="entry name" value="TAT"/>
    <property type="match status" value="1"/>
</dbReference>
<evidence type="ECO:0000256" key="3">
    <source>
        <dbReference type="ARBA" id="ARBA00022729"/>
    </source>
</evidence>
<gene>
    <name evidence="6" type="ORF">IQ16_07247</name>
</gene>
<evidence type="ECO:0000313" key="7">
    <source>
        <dbReference type="Proteomes" id="UP000316291"/>
    </source>
</evidence>
<dbReference type="PANTHER" id="PTHR30290">
    <property type="entry name" value="PERIPLASMIC BINDING COMPONENT OF ABC TRANSPORTER"/>
    <property type="match status" value="1"/>
</dbReference>
<dbReference type="SUPFAM" id="SSF53850">
    <property type="entry name" value="Periplasmic binding protein-like II"/>
    <property type="match status" value="1"/>
</dbReference>
<feature type="domain" description="Solute-binding protein family 5" evidence="5">
    <location>
        <begin position="118"/>
        <end position="523"/>
    </location>
</feature>
<dbReference type="PIRSF" id="PIRSF002741">
    <property type="entry name" value="MppA"/>
    <property type="match status" value="1"/>
</dbReference>
<name>A0A562QW82_9BRAD</name>
<proteinExistence type="inferred from homology"/>
<evidence type="ECO:0000313" key="6">
    <source>
        <dbReference type="EMBL" id="TWI61045.1"/>
    </source>
</evidence>
<feature type="signal peptide" evidence="4">
    <location>
        <begin position="1"/>
        <end position="19"/>
    </location>
</feature>
<dbReference type="GO" id="GO:0043190">
    <property type="term" value="C:ATP-binding cassette (ABC) transporter complex"/>
    <property type="evidence" value="ECO:0007669"/>
    <property type="project" value="InterPro"/>
</dbReference>
<accession>A0A562QW82</accession>
<protein>
    <submittedName>
        <fullName evidence="6">Microcin C transport system substrate-binding protein</fullName>
    </submittedName>
</protein>
<dbReference type="Gene3D" id="3.40.190.10">
    <property type="entry name" value="Periplasmic binding protein-like II"/>
    <property type="match status" value="1"/>
</dbReference>
<keyword evidence="7" id="KW-1185">Reference proteome</keyword>
<dbReference type="Proteomes" id="UP000316291">
    <property type="component" value="Unassembled WGS sequence"/>
</dbReference>
<reference evidence="6 7" key="1">
    <citation type="journal article" date="2015" name="Stand. Genomic Sci.">
        <title>Genomic Encyclopedia of Bacterial and Archaeal Type Strains, Phase III: the genomes of soil and plant-associated and newly described type strains.</title>
        <authorList>
            <person name="Whitman W.B."/>
            <person name="Woyke T."/>
            <person name="Klenk H.P."/>
            <person name="Zhou Y."/>
            <person name="Lilburn T.G."/>
            <person name="Beck B.J."/>
            <person name="De Vos P."/>
            <person name="Vandamme P."/>
            <person name="Eisen J.A."/>
            <person name="Garrity G."/>
            <person name="Hugenholtz P."/>
            <person name="Kyrpides N.C."/>
        </authorList>
    </citation>
    <scope>NUCLEOTIDE SEQUENCE [LARGE SCALE GENOMIC DNA]</scope>
    <source>
        <strain evidence="6 7">CGMCC 1.10948</strain>
    </source>
</reference>
<feature type="chain" id="PRO_5022077973" evidence="4">
    <location>
        <begin position="20"/>
        <end position="624"/>
    </location>
</feature>
<dbReference type="GO" id="GO:0030288">
    <property type="term" value="C:outer membrane-bounded periplasmic space"/>
    <property type="evidence" value="ECO:0007669"/>
    <property type="project" value="TreeGrafter"/>
</dbReference>
<evidence type="ECO:0000256" key="2">
    <source>
        <dbReference type="ARBA" id="ARBA00005695"/>
    </source>
</evidence>
<dbReference type="EMBL" id="VLLA01000027">
    <property type="protein sequence ID" value="TWI61045.1"/>
    <property type="molecule type" value="Genomic_DNA"/>
</dbReference>
<dbReference type="GO" id="GO:0015833">
    <property type="term" value="P:peptide transport"/>
    <property type="evidence" value="ECO:0007669"/>
    <property type="project" value="TreeGrafter"/>
</dbReference>
<dbReference type="Gene3D" id="3.10.105.10">
    <property type="entry name" value="Dipeptide-binding Protein, Domain 3"/>
    <property type="match status" value="1"/>
</dbReference>
<dbReference type="InterPro" id="IPR039424">
    <property type="entry name" value="SBP_5"/>
</dbReference>
<dbReference type="OrthoDB" id="9803988at2"/>
<organism evidence="6 7">
    <name type="scientific">Bradyrhizobium huanghuaihaiense</name>
    <dbReference type="NCBI Taxonomy" id="990078"/>
    <lineage>
        <taxon>Bacteria</taxon>
        <taxon>Pseudomonadati</taxon>
        <taxon>Pseudomonadota</taxon>
        <taxon>Alphaproteobacteria</taxon>
        <taxon>Hyphomicrobiales</taxon>
        <taxon>Nitrobacteraceae</taxon>
        <taxon>Bradyrhizobium</taxon>
    </lineage>
</organism>
<keyword evidence="3 4" id="KW-0732">Signal</keyword>
<dbReference type="InterPro" id="IPR000914">
    <property type="entry name" value="SBP_5_dom"/>
</dbReference>
<dbReference type="GO" id="GO:1904680">
    <property type="term" value="F:peptide transmembrane transporter activity"/>
    <property type="evidence" value="ECO:0007669"/>
    <property type="project" value="TreeGrafter"/>
</dbReference>
<evidence type="ECO:0000256" key="4">
    <source>
        <dbReference type="SAM" id="SignalP"/>
    </source>
</evidence>
<evidence type="ECO:0000256" key="1">
    <source>
        <dbReference type="ARBA" id="ARBA00004418"/>
    </source>
</evidence>
<dbReference type="Pfam" id="PF00496">
    <property type="entry name" value="SBP_bac_5"/>
    <property type="match status" value="1"/>
</dbReference>
<evidence type="ECO:0000259" key="5">
    <source>
        <dbReference type="Pfam" id="PF00496"/>
    </source>
</evidence>
<dbReference type="PANTHER" id="PTHR30290:SF64">
    <property type="entry name" value="ABC TRANSPORTER PERIPLASMIC BINDING PROTEIN"/>
    <property type="match status" value="1"/>
</dbReference>
<dbReference type="RefSeq" id="WP_026312551.1">
    <property type="nucleotide sequence ID" value="NZ_VLLA01000027.1"/>
</dbReference>
<sequence length="624" mass="69977">MAQLSRRHVLALSAGGALSAALLRGAAASEGPAEAHGISAFGDLKYPADFHHFDYVNLDAPKGGTFSLIPSVRAYNQSYQTFNSLNAYILKGDGAQGMDMTFVPLMVRANDEPDAMYGLAAKSVQISPDKLVYRFTMRPEAKFHDGSKLTAHDAAFSLTALKTKGHPLIIVQMRDMVSAEALDDATLVVIFAKGRARDVPLYVAGLPIFSKAYYASRPFDESSLEIPLGSGPYKVGRFEVNRYIEYERVKDWWAADLPVCRGSYNFDVVRYEFYRDRDVAFEGFTGKNYLYREEFTSRIWATRYDFSAVKDGRVKMEVVPDDTPSGAQGWFINTRRDKFRDPRVREALINAFDFEWTNKTIMYGAYARTVSPFQNSDLMASNEPPSPEELKLLEPFRGQVPEDVFAAPFTPPVSDGSGQDRSLLRKAQQLLNEAGVPIKDGKRVLPNGEVFKIEFLLDEPSFQPHHAPYIKNLGTLGIEASVRVVDAVQHKARQEDFDFDMTIQRFSMSATPGDAMRAFFSSQVANTKGSYNLAGVASPAIDAMVEKIMAADSREELTVACRAFDRLFRAGRYWVPQWYNKTHRLAYWDQFGHPQKLPRYANGVGAPDIWWYDGARAAKLEQAK</sequence>
<dbReference type="InterPro" id="IPR030678">
    <property type="entry name" value="Peptide/Ni-bd"/>
</dbReference>
<dbReference type="CDD" id="cd08497">
    <property type="entry name" value="MbnE-like"/>
    <property type="match status" value="1"/>
</dbReference>